<proteinExistence type="predicted"/>
<comment type="caution">
    <text evidence="1">The sequence shown here is derived from an EMBL/GenBank/DDBJ whole genome shotgun (WGS) entry which is preliminary data.</text>
</comment>
<keyword evidence="2" id="KW-1185">Reference proteome</keyword>
<sequence>MIKLFIVFILIVCSPLLYSSEDCSVGKHCELEGVLDLHFTPPEFTASLTVSNGCIPLALDPSFYERHKKINEKRVEVKGITYKALSAENLVTYELQGRHVGTLCNSEIILLVSEINVIND</sequence>
<accession>A0ABP8IEN4</accession>
<gene>
    <name evidence="1" type="ORF">GCM10023151_05470</name>
</gene>
<reference evidence="2" key="1">
    <citation type="journal article" date="2019" name="Int. J. Syst. Evol. Microbiol.">
        <title>The Global Catalogue of Microorganisms (GCM) 10K type strain sequencing project: providing services to taxonomists for standard genome sequencing and annotation.</title>
        <authorList>
            <consortium name="The Broad Institute Genomics Platform"/>
            <consortium name="The Broad Institute Genome Sequencing Center for Infectious Disease"/>
            <person name="Wu L."/>
            <person name="Ma J."/>
        </authorList>
    </citation>
    <scope>NUCLEOTIDE SEQUENCE [LARGE SCALE GENOMIC DNA]</scope>
    <source>
        <strain evidence="2">JCM 17728</strain>
    </source>
</reference>
<dbReference type="Proteomes" id="UP001501011">
    <property type="component" value="Unassembled WGS sequence"/>
</dbReference>
<evidence type="ECO:0000313" key="1">
    <source>
        <dbReference type="EMBL" id="GAA4356973.1"/>
    </source>
</evidence>
<dbReference type="EMBL" id="BAABFV010000001">
    <property type="protein sequence ID" value="GAA4356973.1"/>
    <property type="molecule type" value="Genomic_DNA"/>
</dbReference>
<organism evidence="1 2">
    <name type="scientific">Kangiella marina</name>
    <dbReference type="NCBI Taxonomy" id="1079178"/>
    <lineage>
        <taxon>Bacteria</taxon>
        <taxon>Pseudomonadati</taxon>
        <taxon>Pseudomonadota</taxon>
        <taxon>Gammaproteobacteria</taxon>
        <taxon>Kangiellales</taxon>
        <taxon>Kangiellaceae</taxon>
        <taxon>Kangiella</taxon>
    </lineage>
</organism>
<evidence type="ECO:0000313" key="2">
    <source>
        <dbReference type="Proteomes" id="UP001501011"/>
    </source>
</evidence>
<name>A0ABP8IEN4_9GAMM</name>
<dbReference type="RefSeq" id="WP_345291667.1">
    <property type="nucleotide sequence ID" value="NZ_BAABFV010000001.1"/>
</dbReference>
<protein>
    <submittedName>
        <fullName evidence="1">Uncharacterized protein</fullName>
    </submittedName>
</protein>